<gene>
    <name evidence="1" type="primary">nqrM</name>
    <name evidence="1" type="ORF">FF124_02765</name>
</gene>
<dbReference type="RefSeq" id="WP_138746939.1">
    <property type="nucleotide sequence ID" value="NZ_VCLB01000001.1"/>
</dbReference>
<dbReference type="OrthoDB" id="8455822at2"/>
<protein>
    <submittedName>
        <fullName evidence="1">(Na+)-NQR maturation NqrM</fullName>
    </submittedName>
</protein>
<dbReference type="InterPro" id="IPR007495">
    <property type="entry name" value="NqrM"/>
</dbReference>
<evidence type="ECO:0000313" key="2">
    <source>
        <dbReference type="Proteomes" id="UP000307874"/>
    </source>
</evidence>
<dbReference type="Proteomes" id="UP000307874">
    <property type="component" value="Unassembled WGS sequence"/>
</dbReference>
<name>A0A5C4JXE2_9HYPH</name>
<keyword evidence="2" id="KW-1185">Reference proteome</keyword>
<evidence type="ECO:0000313" key="1">
    <source>
        <dbReference type="EMBL" id="TNB49900.1"/>
    </source>
</evidence>
<comment type="caution">
    <text evidence="1">The sequence shown here is derived from an EMBL/GenBank/DDBJ whole genome shotgun (WGS) entry which is preliminary data.</text>
</comment>
<organism evidence="1 2">
    <name type="scientific">Martelella lutilitoris</name>
    <dbReference type="NCBI Taxonomy" id="2583532"/>
    <lineage>
        <taxon>Bacteria</taxon>
        <taxon>Pseudomonadati</taxon>
        <taxon>Pseudomonadota</taxon>
        <taxon>Alphaproteobacteria</taxon>
        <taxon>Hyphomicrobiales</taxon>
        <taxon>Aurantimonadaceae</taxon>
        <taxon>Martelella</taxon>
    </lineage>
</organism>
<reference evidence="1 2" key="1">
    <citation type="submission" date="2019-05" db="EMBL/GenBank/DDBJ databases">
        <authorList>
            <person name="Lee S.D."/>
        </authorList>
    </citation>
    <scope>NUCLEOTIDE SEQUENCE [LARGE SCALE GENOMIC DNA]</scope>
    <source>
        <strain evidence="1 2">GH2-6</strain>
    </source>
</reference>
<dbReference type="Pfam" id="PF04400">
    <property type="entry name" value="NqrM"/>
    <property type="match status" value="1"/>
</dbReference>
<reference evidence="1 2" key="2">
    <citation type="submission" date="2019-06" db="EMBL/GenBank/DDBJ databases">
        <title>Martelella lutilitoris sp. nov., isolated from a tidal mudflat.</title>
        <authorList>
            <person name="Kim Y.-J."/>
        </authorList>
    </citation>
    <scope>NUCLEOTIDE SEQUENCE [LARGE SCALE GENOMIC DNA]</scope>
    <source>
        <strain evidence="1 2">GH2-6</strain>
    </source>
</reference>
<dbReference type="EMBL" id="VCLB01000001">
    <property type="protein sequence ID" value="TNB49900.1"/>
    <property type="molecule type" value="Genomic_DNA"/>
</dbReference>
<proteinExistence type="predicted"/>
<sequence length="55" mass="5483">MEILLAIAIVVLGMAGLGVGLFVGRGPLKGSCGGMACMKEAACEGCPNRLSSEAE</sequence>
<accession>A0A5C4JXE2</accession>
<dbReference type="AlphaFoldDB" id="A0A5C4JXE2"/>